<sequence>MLYTLLCYNKEDVVWSWSKEEDDAVMNRLNVVHERLVKEGKLGPALRLLPTTAATTLRGPDMVIDGPFAETKEQLLGFYVIDVPDLDAALAIARELSAANPTSVYEIRPVALYLPEARPNAPKDRIKAY</sequence>
<dbReference type="InterPro" id="IPR011008">
    <property type="entry name" value="Dimeric_a/b-barrel"/>
</dbReference>
<dbReference type="InterPro" id="IPR005545">
    <property type="entry name" value="YCII"/>
</dbReference>
<evidence type="ECO:0000256" key="1">
    <source>
        <dbReference type="ARBA" id="ARBA00007689"/>
    </source>
</evidence>
<keyword evidence="4" id="KW-1185">Reference proteome</keyword>
<reference evidence="4" key="1">
    <citation type="submission" date="2016-10" db="EMBL/GenBank/DDBJ databases">
        <authorList>
            <person name="Varghese N."/>
            <person name="Submissions S."/>
        </authorList>
    </citation>
    <scope>NUCLEOTIDE SEQUENCE [LARGE SCALE GENOMIC DNA]</scope>
    <source>
        <strain evidence="4">DSM 1565</strain>
    </source>
</reference>
<dbReference type="EMBL" id="FPCH01000001">
    <property type="protein sequence ID" value="SFV29893.1"/>
    <property type="molecule type" value="Genomic_DNA"/>
</dbReference>
<dbReference type="Pfam" id="PF03795">
    <property type="entry name" value="YCII"/>
    <property type="match status" value="1"/>
</dbReference>
<dbReference type="SUPFAM" id="SSF54909">
    <property type="entry name" value="Dimeric alpha+beta barrel"/>
    <property type="match status" value="1"/>
</dbReference>
<comment type="similarity">
    <text evidence="1">Belongs to the YciI family.</text>
</comment>
<dbReference type="OrthoDB" id="9807535at2"/>
<protein>
    <submittedName>
        <fullName evidence="3">Uncharacterized conserved protein</fullName>
    </submittedName>
</protein>
<evidence type="ECO:0000313" key="4">
    <source>
        <dbReference type="Proteomes" id="UP000199423"/>
    </source>
</evidence>
<gene>
    <name evidence="3" type="ORF">SAMN04488557_1359</name>
</gene>
<accession>A0A1I7N5N5</accession>
<feature type="domain" description="YCII-related" evidence="2">
    <location>
        <begin position="1"/>
        <end position="110"/>
    </location>
</feature>
<dbReference type="PANTHER" id="PTHR35174:SF3">
    <property type="entry name" value="BLL7171 PROTEIN"/>
    <property type="match status" value="1"/>
</dbReference>
<dbReference type="Proteomes" id="UP000199423">
    <property type="component" value="Unassembled WGS sequence"/>
</dbReference>
<proteinExistence type="inferred from homology"/>
<dbReference type="PANTHER" id="PTHR35174">
    <property type="entry name" value="BLL7171 PROTEIN-RELATED"/>
    <property type="match status" value="1"/>
</dbReference>
<evidence type="ECO:0000259" key="2">
    <source>
        <dbReference type="Pfam" id="PF03795"/>
    </source>
</evidence>
<dbReference type="RefSeq" id="WP_092865829.1">
    <property type="nucleotide sequence ID" value="NZ_FPCH01000001.1"/>
</dbReference>
<evidence type="ECO:0000313" key="3">
    <source>
        <dbReference type="EMBL" id="SFV29893.1"/>
    </source>
</evidence>
<name>A0A1I7N5N5_9HYPH</name>
<dbReference type="AlphaFoldDB" id="A0A1I7N5N5"/>
<dbReference type="Gene3D" id="3.30.70.1060">
    <property type="entry name" value="Dimeric alpha+beta barrel"/>
    <property type="match status" value="1"/>
</dbReference>
<dbReference type="STRING" id="51670.SAMN04488557_1359"/>
<organism evidence="3 4">
    <name type="scientific">Hyphomicrobium facile</name>
    <dbReference type="NCBI Taxonomy" id="51670"/>
    <lineage>
        <taxon>Bacteria</taxon>
        <taxon>Pseudomonadati</taxon>
        <taxon>Pseudomonadota</taxon>
        <taxon>Alphaproteobacteria</taxon>
        <taxon>Hyphomicrobiales</taxon>
        <taxon>Hyphomicrobiaceae</taxon>
        <taxon>Hyphomicrobium</taxon>
    </lineage>
</organism>